<name>A0ABR9EKN2_9GAMM</name>
<sequence>MKKSTGIILTIILTAVIYSTFGSLEIPSSLYTTSILIAITYGFLKKEINITHISSLFLIIFIFEYLTIELTVNILNASEISTVSSAAIHFGVQIATSILAVISLIFRVQISRWISKSDRVALTIFDGVTPWVYIYLTLIVVLTAIEYTIDHNFGLLHLSFIYDYYEVLIYLGMASVIGILLSMIICHEKDLKKQISDT</sequence>
<feature type="transmembrane region" description="Helical" evidence="1">
    <location>
        <begin position="167"/>
        <end position="186"/>
    </location>
</feature>
<reference evidence="2 3" key="1">
    <citation type="submission" date="2015-03" db="EMBL/GenBank/DDBJ databases">
        <title>Genome sequence of Pseudoalteromonas aurantia.</title>
        <authorList>
            <person name="Xie B.-B."/>
            <person name="Rong J.-C."/>
            <person name="Qin Q.-L."/>
            <person name="Zhang Y.-Z."/>
        </authorList>
    </citation>
    <scope>NUCLEOTIDE SEQUENCE [LARGE SCALE GENOMIC DNA]</scope>
    <source>
        <strain evidence="2 3">208</strain>
    </source>
</reference>
<evidence type="ECO:0000256" key="1">
    <source>
        <dbReference type="SAM" id="Phobius"/>
    </source>
</evidence>
<keyword evidence="1" id="KW-0812">Transmembrane</keyword>
<feature type="transmembrane region" description="Helical" evidence="1">
    <location>
        <begin position="5"/>
        <end position="22"/>
    </location>
</feature>
<evidence type="ECO:0000313" key="2">
    <source>
        <dbReference type="EMBL" id="MBE0370969.1"/>
    </source>
</evidence>
<keyword evidence="1" id="KW-0472">Membrane</keyword>
<dbReference type="Proteomes" id="UP000615755">
    <property type="component" value="Unassembled WGS sequence"/>
</dbReference>
<comment type="caution">
    <text evidence="2">The sequence shown here is derived from an EMBL/GenBank/DDBJ whole genome shotgun (WGS) entry which is preliminary data.</text>
</comment>
<feature type="transmembrane region" description="Helical" evidence="1">
    <location>
        <begin position="120"/>
        <end position="147"/>
    </location>
</feature>
<dbReference type="RefSeq" id="WP_192509987.1">
    <property type="nucleotide sequence ID" value="NZ_AQGV01000015.1"/>
</dbReference>
<keyword evidence="1" id="KW-1133">Transmembrane helix</keyword>
<dbReference type="EMBL" id="AQGV01000015">
    <property type="protein sequence ID" value="MBE0370969.1"/>
    <property type="molecule type" value="Genomic_DNA"/>
</dbReference>
<evidence type="ECO:0008006" key="4">
    <source>
        <dbReference type="Google" id="ProtNLM"/>
    </source>
</evidence>
<protein>
    <recommendedName>
        <fullName evidence="4">Integral membrane protein</fullName>
    </recommendedName>
</protein>
<feature type="transmembrane region" description="Helical" evidence="1">
    <location>
        <begin position="28"/>
        <end position="44"/>
    </location>
</feature>
<feature type="transmembrane region" description="Helical" evidence="1">
    <location>
        <begin position="87"/>
        <end position="108"/>
    </location>
</feature>
<evidence type="ECO:0000313" key="3">
    <source>
        <dbReference type="Proteomes" id="UP000615755"/>
    </source>
</evidence>
<organism evidence="2 3">
    <name type="scientific">Pseudoalteromonas aurantia 208</name>
    <dbReference type="NCBI Taxonomy" id="1314867"/>
    <lineage>
        <taxon>Bacteria</taxon>
        <taxon>Pseudomonadati</taxon>
        <taxon>Pseudomonadota</taxon>
        <taxon>Gammaproteobacteria</taxon>
        <taxon>Alteromonadales</taxon>
        <taxon>Pseudoalteromonadaceae</taxon>
        <taxon>Pseudoalteromonas</taxon>
    </lineage>
</organism>
<accession>A0ABR9EKN2</accession>
<proteinExistence type="predicted"/>
<keyword evidence="3" id="KW-1185">Reference proteome</keyword>
<gene>
    <name evidence="2" type="ORF">PAUR_b1115</name>
</gene>
<feature type="transmembrane region" description="Helical" evidence="1">
    <location>
        <begin position="56"/>
        <end position="75"/>
    </location>
</feature>